<dbReference type="Pfam" id="PF10988">
    <property type="entry name" value="DUF2807"/>
    <property type="match status" value="1"/>
</dbReference>
<evidence type="ECO:0000259" key="1">
    <source>
        <dbReference type="Pfam" id="PF10988"/>
    </source>
</evidence>
<protein>
    <submittedName>
        <fullName evidence="2">Putative auto-transporter adhesin, head GIN domain</fullName>
    </submittedName>
</protein>
<keyword evidence="3" id="KW-1185">Reference proteome</keyword>
<accession>A0A1H4CUA9</accession>
<proteinExistence type="predicted"/>
<dbReference type="STRING" id="283786.SAMN04487990_1226"/>
<name>A0A1H4CUA9_BIZPA</name>
<dbReference type="EMBL" id="FNQK01000022">
    <property type="protein sequence ID" value="SEA63955.1"/>
    <property type="molecule type" value="Genomic_DNA"/>
</dbReference>
<evidence type="ECO:0000313" key="3">
    <source>
        <dbReference type="Proteomes" id="UP000198846"/>
    </source>
</evidence>
<evidence type="ECO:0000313" key="2">
    <source>
        <dbReference type="EMBL" id="SEA63955.1"/>
    </source>
</evidence>
<dbReference type="OrthoDB" id="1466971at2"/>
<organism evidence="2 3">
    <name type="scientific">Bizionia paragorgiae</name>
    <dbReference type="NCBI Taxonomy" id="283786"/>
    <lineage>
        <taxon>Bacteria</taxon>
        <taxon>Pseudomonadati</taxon>
        <taxon>Bacteroidota</taxon>
        <taxon>Flavobacteriia</taxon>
        <taxon>Flavobacteriales</taxon>
        <taxon>Flavobacteriaceae</taxon>
        <taxon>Bizionia</taxon>
    </lineage>
</organism>
<feature type="domain" description="Putative auto-transporter adhesin head GIN" evidence="1">
    <location>
        <begin position="40"/>
        <end position="231"/>
    </location>
</feature>
<dbReference type="AlphaFoldDB" id="A0A1H4CUA9"/>
<reference evidence="2 3" key="1">
    <citation type="submission" date="2016-10" db="EMBL/GenBank/DDBJ databases">
        <authorList>
            <person name="de Groot N.N."/>
        </authorList>
    </citation>
    <scope>NUCLEOTIDE SEQUENCE [LARGE SCALE GENOMIC DNA]</scope>
    <source>
        <strain evidence="2 3">DSM 23842</strain>
    </source>
</reference>
<dbReference type="PROSITE" id="PS51257">
    <property type="entry name" value="PROKAR_LIPOPROTEIN"/>
    <property type="match status" value="1"/>
</dbReference>
<dbReference type="Gene3D" id="2.160.20.120">
    <property type="match status" value="1"/>
</dbReference>
<dbReference type="InterPro" id="IPR021255">
    <property type="entry name" value="DUF2807"/>
</dbReference>
<sequence length="247" mass="27385">MRKLAAIFVVLVLMSCNGESVPDCFQNSGDIIEKSFAVEDFLAITVHERIEMIVKEAPLYTVTVQTGEYLMSDIDVVVDNGRLVLRNNNACNLSRDYGITKIIVTAPNLTEIRSSTGLPVRSEGALNYETLKLVSENYREDFYTSGVFELEVNASQLFFIMNGLSSSYISGATTHLNVFYASGDARFEGRHLLADHVTIYHRGTNDITVNPQESLKANLVSTGNVIAVNTPPVQDINEQYTGRVIFE</sequence>
<dbReference type="RefSeq" id="WP_092136315.1">
    <property type="nucleotide sequence ID" value="NZ_FNQK01000022.1"/>
</dbReference>
<dbReference type="Proteomes" id="UP000198846">
    <property type="component" value="Unassembled WGS sequence"/>
</dbReference>
<gene>
    <name evidence="2" type="ORF">SAMN04487990_1226</name>
</gene>